<dbReference type="InterPro" id="IPR002223">
    <property type="entry name" value="Kunitz_BPTI"/>
</dbReference>
<evidence type="ECO:0000256" key="7">
    <source>
        <dbReference type="SAM" id="SignalP"/>
    </source>
</evidence>
<dbReference type="GO" id="GO:0004867">
    <property type="term" value="F:serine-type endopeptidase inhibitor activity"/>
    <property type="evidence" value="ECO:0007669"/>
    <property type="project" value="UniProtKB-KW"/>
</dbReference>
<dbReference type="PRINTS" id="PR00759">
    <property type="entry name" value="BASICPTASE"/>
</dbReference>
<dbReference type="AlphaFoldDB" id="A0A8T0E199"/>
<keyword evidence="6" id="KW-1015">Disulfide bond</keyword>
<evidence type="ECO:0000256" key="5">
    <source>
        <dbReference type="ARBA" id="ARBA00022900"/>
    </source>
</evidence>
<evidence type="ECO:0000313" key="9">
    <source>
        <dbReference type="EMBL" id="KAF8763250.1"/>
    </source>
</evidence>
<keyword evidence="10" id="KW-1185">Reference proteome</keyword>
<keyword evidence="3" id="KW-0646">Protease inhibitor</keyword>
<comment type="caution">
    <text evidence="9">The sequence shown here is derived from an EMBL/GenBank/DDBJ whole genome shotgun (WGS) entry which is preliminary data.</text>
</comment>
<dbReference type="Proteomes" id="UP000807504">
    <property type="component" value="Unassembled WGS sequence"/>
</dbReference>
<evidence type="ECO:0000256" key="4">
    <source>
        <dbReference type="ARBA" id="ARBA00022729"/>
    </source>
</evidence>
<dbReference type="InterPro" id="IPR050098">
    <property type="entry name" value="TFPI/VKTCI-like"/>
</dbReference>
<proteinExistence type="predicted"/>
<dbReference type="InterPro" id="IPR020901">
    <property type="entry name" value="Prtase_inh_Kunz-CS"/>
</dbReference>
<reference evidence="9" key="1">
    <citation type="journal article" date="2020" name="bioRxiv">
        <title>Chromosome-level reference genome of the European wasp spider Argiope bruennichi: a resource for studies on range expansion and evolutionary adaptation.</title>
        <authorList>
            <person name="Sheffer M.M."/>
            <person name="Hoppe A."/>
            <person name="Krehenwinkel H."/>
            <person name="Uhl G."/>
            <person name="Kuss A.W."/>
            <person name="Jensen L."/>
            <person name="Jensen C."/>
            <person name="Gillespie R.G."/>
            <person name="Hoff K.J."/>
            <person name="Prost S."/>
        </authorList>
    </citation>
    <scope>NUCLEOTIDE SEQUENCE</scope>
</reference>
<dbReference type="PANTHER" id="PTHR10083">
    <property type="entry name" value="KUNITZ-TYPE PROTEASE INHIBITOR-RELATED"/>
    <property type="match status" value="1"/>
</dbReference>
<feature type="signal peptide" evidence="7">
    <location>
        <begin position="1"/>
        <end position="18"/>
    </location>
</feature>
<dbReference type="InterPro" id="IPR036880">
    <property type="entry name" value="Kunitz_BPTI_sf"/>
</dbReference>
<dbReference type="PROSITE" id="PS50279">
    <property type="entry name" value="BPTI_KUNITZ_2"/>
    <property type="match status" value="1"/>
</dbReference>
<comment type="subcellular location">
    <subcellularLocation>
        <location evidence="1">Secreted</location>
    </subcellularLocation>
</comment>
<dbReference type="PROSITE" id="PS00280">
    <property type="entry name" value="BPTI_KUNITZ_1"/>
    <property type="match status" value="1"/>
</dbReference>
<sequence>MKTLIIFLVTALISSTLAHGKRKTCDEAPEQGECDAYFPKWYYHPQTQHCYMFVYGGCRGNGNRYDTEQECLDNCKKD</sequence>
<keyword evidence="2" id="KW-0964">Secreted</keyword>
<dbReference type="SUPFAM" id="SSF57362">
    <property type="entry name" value="BPTI-like"/>
    <property type="match status" value="1"/>
</dbReference>
<evidence type="ECO:0000256" key="6">
    <source>
        <dbReference type="ARBA" id="ARBA00023157"/>
    </source>
</evidence>
<dbReference type="GO" id="GO:0005576">
    <property type="term" value="C:extracellular region"/>
    <property type="evidence" value="ECO:0007669"/>
    <property type="project" value="UniProtKB-SubCell"/>
</dbReference>
<evidence type="ECO:0000259" key="8">
    <source>
        <dbReference type="PROSITE" id="PS50279"/>
    </source>
</evidence>
<keyword evidence="5" id="KW-0722">Serine protease inhibitor</keyword>
<keyword evidence="4 7" id="KW-0732">Signal</keyword>
<feature type="chain" id="PRO_5035882802" evidence="7">
    <location>
        <begin position="19"/>
        <end position="78"/>
    </location>
</feature>
<evidence type="ECO:0000256" key="1">
    <source>
        <dbReference type="ARBA" id="ARBA00004613"/>
    </source>
</evidence>
<name>A0A8T0E199_ARGBR</name>
<dbReference type="FunFam" id="4.10.410.10:FF:000020">
    <property type="entry name" value="Collagen, type VI, alpha 3"/>
    <property type="match status" value="1"/>
</dbReference>
<dbReference type="CDD" id="cd00109">
    <property type="entry name" value="Kunitz-type"/>
    <property type="match status" value="1"/>
</dbReference>
<protein>
    <submittedName>
        <fullName evidence="9">Kunitz-type kappaPI-theraphotoxin-Hs1a like protein</fullName>
    </submittedName>
</protein>
<reference evidence="9" key="2">
    <citation type="submission" date="2020-06" db="EMBL/GenBank/DDBJ databases">
        <authorList>
            <person name="Sheffer M."/>
        </authorList>
    </citation>
    <scope>NUCLEOTIDE SEQUENCE</scope>
</reference>
<dbReference type="Gene3D" id="4.10.410.10">
    <property type="entry name" value="Pancreatic trypsin inhibitor Kunitz domain"/>
    <property type="match status" value="1"/>
</dbReference>
<dbReference type="SMART" id="SM00131">
    <property type="entry name" value="KU"/>
    <property type="match status" value="1"/>
</dbReference>
<evidence type="ECO:0000256" key="3">
    <source>
        <dbReference type="ARBA" id="ARBA00022690"/>
    </source>
</evidence>
<evidence type="ECO:0000313" key="10">
    <source>
        <dbReference type="Proteomes" id="UP000807504"/>
    </source>
</evidence>
<accession>A0A8T0E199</accession>
<organism evidence="9 10">
    <name type="scientific">Argiope bruennichi</name>
    <name type="common">Wasp spider</name>
    <name type="synonym">Aranea bruennichi</name>
    <dbReference type="NCBI Taxonomy" id="94029"/>
    <lineage>
        <taxon>Eukaryota</taxon>
        <taxon>Metazoa</taxon>
        <taxon>Ecdysozoa</taxon>
        <taxon>Arthropoda</taxon>
        <taxon>Chelicerata</taxon>
        <taxon>Arachnida</taxon>
        <taxon>Araneae</taxon>
        <taxon>Araneomorphae</taxon>
        <taxon>Entelegynae</taxon>
        <taxon>Araneoidea</taxon>
        <taxon>Araneidae</taxon>
        <taxon>Argiope</taxon>
    </lineage>
</organism>
<evidence type="ECO:0000256" key="2">
    <source>
        <dbReference type="ARBA" id="ARBA00022525"/>
    </source>
</evidence>
<feature type="domain" description="BPTI/Kunitz inhibitor" evidence="8">
    <location>
        <begin position="25"/>
        <end position="75"/>
    </location>
</feature>
<gene>
    <name evidence="9" type="ORF">HNY73_021452</name>
</gene>
<dbReference type="EMBL" id="JABXBU010002231">
    <property type="protein sequence ID" value="KAF8763250.1"/>
    <property type="molecule type" value="Genomic_DNA"/>
</dbReference>
<dbReference type="Pfam" id="PF00014">
    <property type="entry name" value="Kunitz_BPTI"/>
    <property type="match status" value="1"/>
</dbReference>